<comment type="caution">
    <text evidence="1">The sequence shown here is derived from an EMBL/GenBank/DDBJ whole genome shotgun (WGS) entry which is preliminary data.</text>
</comment>
<sequence>MNDNRVCLDVSDDEAYERVLISHPIGSNVATVYCPPIGGEKPWTRTFATVAEAEAYAIGLTAQSGQAIIPYTRDTLKWWLPERFW</sequence>
<gene>
    <name evidence="1" type="ORF">GHJ91_24315</name>
</gene>
<name>A0A6G1WRA3_9HYPH</name>
<protein>
    <submittedName>
        <fullName evidence="1">Uncharacterized protein</fullName>
    </submittedName>
</protein>
<dbReference type="RefSeq" id="WP_153413661.1">
    <property type="nucleotide sequence ID" value="NZ_WISB01000140.1"/>
</dbReference>
<reference evidence="1" key="1">
    <citation type="journal article" date="2013" name="Genome Biol.">
        <title>Comparative genomics of the core and accessory genomes of 48 Sinorhizobium strains comprising five genospecies.</title>
        <authorList>
            <person name="Sugawara M."/>
            <person name="Epstein B."/>
            <person name="Badgley B.D."/>
            <person name="Unno T."/>
            <person name="Xu L."/>
            <person name="Reese J."/>
            <person name="Gyaneshwar P."/>
            <person name="Denny R."/>
            <person name="Mudge J."/>
            <person name="Bharti A.K."/>
            <person name="Farmer A.D."/>
            <person name="May G.D."/>
            <person name="Woodward J.E."/>
            <person name="Medigue C."/>
            <person name="Vallenet D."/>
            <person name="Lajus A."/>
            <person name="Rouy Z."/>
            <person name="Martinez-Vaz B."/>
            <person name="Tiffin P."/>
            <person name="Young N.D."/>
            <person name="Sadowsky M.J."/>
        </authorList>
    </citation>
    <scope>NUCLEOTIDE SEQUENCE</scope>
    <source>
        <strain evidence="1">M1</strain>
    </source>
</reference>
<dbReference type="AlphaFoldDB" id="A0A6G1WRA3"/>
<evidence type="ECO:0000313" key="1">
    <source>
        <dbReference type="EMBL" id="MQW72183.1"/>
    </source>
</evidence>
<dbReference type="EMBL" id="WISB01000140">
    <property type="protein sequence ID" value="MQW72183.1"/>
    <property type="molecule type" value="Genomic_DNA"/>
</dbReference>
<organism evidence="1">
    <name type="scientific">Sinorhizobium medicae</name>
    <dbReference type="NCBI Taxonomy" id="110321"/>
    <lineage>
        <taxon>Bacteria</taxon>
        <taxon>Pseudomonadati</taxon>
        <taxon>Pseudomonadota</taxon>
        <taxon>Alphaproteobacteria</taxon>
        <taxon>Hyphomicrobiales</taxon>
        <taxon>Rhizobiaceae</taxon>
        <taxon>Sinorhizobium/Ensifer group</taxon>
        <taxon>Sinorhizobium</taxon>
    </lineage>
</organism>
<accession>A0A6G1WRA3</accession>
<proteinExistence type="predicted"/>